<evidence type="ECO:0000259" key="4">
    <source>
        <dbReference type="Pfam" id="PF07238"/>
    </source>
</evidence>
<keyword evidence="1" id="KW-0973">c-di-GMP</keyword>
<feature type="domain" description="PilZ" evidence="4">
    <location>
        <begin position="123"/>
        <end position="234"/>
    </location>
</feature>
<dbReference type="EMBL" id="LC043068">
    <property type="protein sequence ID" value="BAR72242.1"/>
    <property type="molecule type" value="Genomic_DNA"/>
</dbReference>
<evidence type="ECO:0000259" key="5">
    <source>
        <dbReference type="Pfam" id="PF07317"/>
    </source>
</evidence>
<keyword evidence="2" id="KW-0547">Nucleotide-binding</keyword>
<sequence length="252" mass="27258">MSVVIPETSVSEPVQSGADLSAYEVSDPLEIEVALRALADSKCIVTLYPAGGERVLGWLAAVDMSTGRFVFETVEPIAPPAAPLLFVATLHGVKLQFTCDSAPEGIAATWLGLKVPPFIIRLQRRRYSRFEAPLGLPFRAQFMLGARLCEAGVDNLALGGVGLRLAPLDGKLVYVGRNLRSVRLALGHDGDIVVDMNVCSVRQWNSYLLGRLVLVGCRFEALVPEAEDSLRHALDRLAQRSMRAGGPPSKRP</sequence>
<name>A0A0F7R514_9SPHN</name>
<dbReference type="Pfam" id="PF07317">
    <property type="entry name" value="PilZN"/>
    <property type="match status" value="1"/>
</dbReference>
<organism evidence="6">
    <name type="scientific">Sphingomonas sp. A1</name>
    <dbReference type="NCBI Taxonomy" id="90322"/>
    <lineage>
        <taxon>Bacteria</taxon>
        <taxon>Pseudomonadati</taxon>
        <taxon>Pseudomonadota</taxon>
        <taxon>Alphaproteobacteria</taxon>
        <taxon>Sphingomonadales</taxon>
        <taxon>Sphingomonadaceae</taxon>
        <taxon>Sphingomonas</taxon>
    </lineage>
</organism>
<dbReference type="GO" id="GO:0035438">
    <property type="term" value="F:cyclic-di-GMP binding"/>
    <property type="evidence" value="ECO:0007669"/>
    <property type="project" value="InterPro"/>
</dbReference>
<keyword evidence="3" id="KW-0975">Bacterial flagellum</keyword>
<proteinExistence type="predicted"/>
<evidence type="ECO:0000313" key="6">
    <source>
        <dbReference type="EMBL" id="BAR72242.1"/>
    </source>
</evidence>
<evidence type="ECO:0000256" key="3">
    <source>
        <dbReference type="ARBA" id="ARBA00023143"/>
    </source>
</evidence>
<evidence type="ECO:0000256" key="1">
    <source>
        <dbReference type="ARBA" id="ARBA00022636"/>
    </source>
</evidence>
<feature type="domain" description="Type III secretion system flagellar brake protein YcgR PilZN" evidence="5">
    <location>
        <begin position="23"/>
        <end position="102"/>
    </location>
</feature>
<dbReference type="AlphaFoldDB" id="A0A0F7R514"/>
<protein>
    <submittedName>
        <fullName evidence="6">Uncharacterized protein</fullName>
    </submittedName>
</protein>
<dbReference type="Gene3D" id="2.30.110.10">
    <property type="entry name" value="Electron Transport, Fmn-binding Protein, Chain A"/>
    <property type="match status" value="1"/>
</dbReference>
<dbReference type="InterPro" id="IPR012349">
    <property type="entry name" value="Split_barrel_FMN-bd"/>
</dbReference>
<evidence type="ECO:0000256" key="2">
    <source>
        <dbReference type="ARBA" id="ARBA00022741"/>
    </source>
</evidence>
<accession>A0A0F7R514</accession>
<dbReference type="Pfam" id="PF07238">
    <property type="entry name" value="PilZ"/>
    <property type="match status" value="1"/>
</dbReference>
<reference evidence="6" key="1">
    <citation type="submission" date="2015-04" db="EMBL/GenBank/DDBJ databases">
        <title>Formation of a single polar flagellum by lateral and polar bacterial flagellar gene sets.</title>
        <authorList>
            <person name="Maruyama Y."/>
            <person name="Kobayashi M."/>
            <person name="Murata K."/>
            <person name="Hashimoto W."/>
        </authorList>
    </citation>
    <scope>NUCLEOTIDE SEQUENCE</scope>
    <source>
        <strain evidence="6">A1</strain>
    </source>
</reference>
<dbReference type="InterPro" id="IPR009875">
    <property type="entry name" value="PilZ_domain"/>
</dbReference>
<dbReference type="Gene3D" id="2.40.10.220">
    <property type="entry name" value="predicted glycosyltransferase like domains"/>
    <property type="match status" value="1"/>
</dbReference>
<dbReference type="InterPro" id="IPR009926">
    <property type="entry name" value="T3SS_YcgR_PilZN"/>
</dbReference>